<reference evidence="2 3" key="1">
    <citation type="submission" date="2018-06" db="EMBL/GenBank/DDBJ databases">
        <title>Mucibacter soli gen. nov., sp. nov., a new member of the family Chitinophagaceae producing mucin.</title>
        <authorList>
            <person name="Kim M.-K."/>
            <person name="Park S."/>
            <person name="Kim T.-S."/>
            <person name="Joung Y."/>
            <person name="Han J.-H."/>
            <person name="Kim S.B."/>
        </authorList>
    </citation>
    <scope>NUCLEOTIDE SEQUENCE [LARGE SCALE GENOMIC DNA]</scope>
    <source>
        <strain evidence="2 3">R1-15</strain>
    </source>
</reference>
<keyword evidence="3" id="KW-1185">Reference proteome</keyword>
<feature type="region of interest" description="Disordered" evidence="1">
    <location>
        <begin position="109"/>
        <end position="135"/>
    </location>
</feature>
<accession>A0A2W2BFT2</accession>
<protein>
    <submittedName>
        <fullName evidence="2">Uncharacterized protein</fullName>
    </submittedName>
</protein>
<evidence type="ECO:0000313" key="3">
    <source>
        <dbReference type="Proteomes" id="UP000248745"/>
    </source>
</evidence>
<proteinExistence type="predicted"/>
<dbReference type="Proteomes" id="UP000248745">
    <property type="component" value="Unassembled WGS sequence"/>
</dbReference>
<name>A0A2W2BFT2_9BACT</name>
<dbReference type="OrthoDB" id="749061at2"/>
<gene>
    <name evidence="2" type="ORF">DN068_00685</name>
</gene>
<evidence type="ECO:0000313" key="2">
    <source>
        <dbReference type="EMBL" id="PZF74747.1"/>
    </source>
</evidence>
<dbReference type="AlphaFoldDB" id="A0A2W2BFT2"/>
<sequence>MANANNETGHYKNVANFKGLIQFCESLGSSYRPSRPELTVVQLNTTCSTAIDVMDQINTAEIALSKATNARILAYGALPKLITRLANGLEAINPSSDVLKTAHHYVAKARGKRMTTPEAPAADAKPEDLPKTRSVSQRSYDAQLANFVQLVNILTAEPLYHPNETEVTITALQEKVQNLVQLNGEWTAASNQMKLLTAQRQQVLYAPVTGLVSVAESVKKYLKSLYMANSKEMKAANAFAIRKLK</sequence>
<organism evidence="2 3">
    <name type="scientific">Taibaiella soli</name>
    <dbReference type="NCBI Taxonomy" id="1649169"/>
    <lineage>
        <taxon>Bacteria</taxon>
        <taxon>Pseudomonadati</taxon>
        <taxon>Bacteroidota</taxon>
        <taxon>Chitinophagia</taxon>
        <taxon>Chitinophagales</taxon>
        <taxon>Chitinophagaceae</taxon>
        <taxon>Taibaiella</taxon>
    </lineage>
</organism>
<dbReference type="RefSeq" id="WP_110996953.1">
    <property type="nucleotide sequence ID" value="NZ_QKTW01000002.1"/>
</dbReference>
<dbReference type="EMBL" id="QKTW01000002">
    <property type="protein sequence ID" value="PZF74747.1"/>
    <property type="molecule type" value="Genomic_DNA"/>
</dbReference>
<evidence type="ECO:0000256" key="1">
    <source>
        <dbReference type="SAM" id="MobiDB-lite"/>
    </source>
</evidence>
<comment type="caution">
    <text evidence="2">The sequence shown here is derived from an EMBL/GenBank/DDBJ whole genome shotgun (WGS) entry which is preliminary data.</text>
</comment>